<comment type="similarity">
    <text evidence="2">Belongs to the bacterial solute-binding protein 5 family.</text>
</comment>
<feature type="domain" description="Solute-binding protein family 5" evidence="5">
    <location>
        <begin position="92"/>
        <end position="455"/>
    </location>
</feature>
<dbReference type="PIRSF" id="PIRSF002741">
    <property type="entry name" value="MppA"/>
    <property type="match status" value="1"/>
</dbReference>
<evidence type="ECO:0000256" key="1">
    <source>
        <dbReference type="ARBA" id="ARBA00004418"/>
    </source>
</evidence>
<dbReference type="InterPro" id="IPR030678">
    <property type="entry name" value="Peptide/Ni-bd"/>
</dbReference>
<comment type="subcellular location">
    <subcellularLocation>
        <location evidence="1">Periplasm</location>
    </subcellularLocation>
</comment>
<name>A0ABV7LAC0_9HYPH</name>
<accession>A0ABV7LAC0</accession>
<evidence type="ECO:0000259" key="5">
    <source>
        <dbReference type="Pfam" id="PF00496"/>
    </source>
</evidence>
<dbReference type="Gene3D" id="3.40.190.10">
    <property type="entry name" value="Periplasmic binding protein-like II"/>
    <property type="match status" value="1"/>
</dbReference>
<dbReference type="PROSITE" id="PS51318">
    <property type="entry name" value="TAT"/>
    <property type="match status" value="1"/>
</dbReference>
<dbReference type="CDD" id="cd08512">
    <property type="entry name" value="PBP2_NikA_DppA_OppA_like_7"/>
    <property type="match status" value="1"/>
</dbReference>
<reference evidence="7" key="1">
    <citation type="journal article" date="2019" name="Int. J. Syst. Evol. Microbiol.">
        <title>The Global Catalogue of Microorganisms (GCM) 10K type strain sequencing project: providing services to taxonomists for standard genome sequencing and annotation.</title>
        <authorList>
            <consortium name="The Broad Institute Genomics Platform"/>
            <consortium name="The Broad Institute Genome Sequencing Center for Infectious Disease"/>
            <person name="Wu L."/>
            <person name="Ma J."/>
        </authorList>
    </citation>
    <scope>NUCLEOTIDE SEQUENCE [LARGE SCALE GENOMIC DNA]</scope>
    <source>
        <strain evidence="7">CCM 7941</strain>
    </source>
</reference>
<dbReference type="Gene3D" id="3.10.105.10">
    <property type="entry name" value="Dipeptide-binding Protein, Domain 3"/>
    <property type="match status" value="1"/>
</dbReference>
<dbReference type="RefSeq" id="WP_376828776.1">
    <property type="nucleotide sequence ID" value="NZ_JBHLWR010000004.1"/>
</dbReference>
<dbReference type="SUPFAM" id="SSF53850">
    <property type="entry name" value="Periplasmic binding protein-like II"/>
    <property type="match status" value="1"/>
</dbReference>
<evidence type="ECO:0000256" key="2">
    <source>
        <dbReference type="ARBA" id="ARBA00005695"/>
    </source>
</evidence>
<protein>
    <submittedName>
        <fullName evidence="6">ABC transporter substrate-binding protein</fullName>
    </submittedName>
</protein>
<dbReference type="PANTHER" id="PTHR30290:SF10">
    <property type="entry name" value="PERIPLASMIC OLIGOPEPTIDE-BINDING PROTEIN-RELATED"/>
    <property type="match status" value="1"/>
</dbReference>
<dbReference type="PANTHER" id="PTHR30290">
    <property type="entry name" value="PERIPLASMIC BINDING COMPONENT OF ABC TRANSPORTER"/>
    <property type="match status" value="1"/>
</dbReference>
<keyword evidence="7" id="KW-1185">Reference proteome</keyword>
<dbReference type="InterPro" id="IPR039424">
    <property type="entry name" value="SBP_5"/>
</dbReference>
<gene>
    <name evidence="6" type="ORF">ACFOEX_00255</name>
</gene>
<evidence type="ECO:0000256" key="4">
    <source>
        <dbReference type="ARBA" id="ARBA00022729"/>
    </source>
</evidence>
<dbReference type="Proteomes" id="UP001595536">
    <property type="component" value="Unassembled WGS sequence"/>
</dbReference>
<evidence type="ECO:0000313" key="7">
    <source>
        <dbReference type="Proteomes" id="UP001595536"/>
    </source>
</evidence>
<dbReference type="InterPro" id="IPR006311">
    <property type="entry name" value="TAT_signal"/>
</dbReference>
<proteinExistence type="inferred from homology"/>
<evidence type="ECO:0000256" key="3">
    <source>
        <dbReference type="ARBA" id="ARBA00022448"/>
    </source>
</evidence>
<dbReference type="Pfam" id="PF00496">
    <property type="entry name" value="SBP_bac_5"/>
    <property type="match status" value="1"/>
</dbReference>
<comment type="caution">
    <text evidence="6">The sequence shown here is derived from an EMBL/GenBank/DDBJ whole genome shotgun (WGS) entry which is preliminary data.</text>
</comment>
<dbReference type="EMBL" id="JBHRUV010000002">
    <property type="protein sequence ID" value="MFC3264790.1"/>
    <property type="molecule type" value="Genomic_DNA"/>
</dbReference>
<evidence type="ECO:0000313" key="6">
    <source>
        <dbReference type="EMBL" id="MFC3264790.1"/>
    </source>
</evidence>
<keyword evidence="3" id="KW-0813">Transport</keyword>
<keyword evidence="4" id="KW-0732">Signal</keyword>
<sequence length="537" mass="59336">MKRRDFLCGGLAIGAGLAAAPFLTGDARAQKGRASVIRILSEDTPNTFDPAGTGYNTAAVNITWNVYDRLVTFGRKPIPGEPGAFIYDYHNITGQAAERYEVSPDGRSITFYMRKGATFHDGSPVTAHDVKWSLDRAVNVPTARAQLASGSLRSPDQFVVIDDMTIRVDTPRLDRFTLPNLAIVFPAIINSKLAKQHATDSDPWAQEWLKTNTAGGGPFRLARYQSGQQYVLERNMDWKNGEIVSESPVMLQVVPVASSRRASAQRGEADIVRSLSGRDIESLLAGGKTRVLGVPNPNGVTFIAMNSQVAPFDNPKVRQAIAWATPYRALFEAVLYKRGRPLFGGKAETDSIEWPTPFPYDTDLGKAKALLAEAGYPDGFETVFSVDSGDATLSEPIAILMQESLGKIGVRVRIDKVPAGQMGSLQANKKLAMFIGLGNAWLGDPDYYFRTFYQGPSRWNYGNFMNPEMERLAAETRFETDRAAYEARVKRMIEIAKAEAPMIPLWSPFQDSVLGPKLTGYTYMFHNATEMRHLRKE</sequence>
<dbReference type="Gene3D" id="3.90.76.10">
    <property type="entry name" value="Dipeptide-binding Protein, Domain 1"/>
    <property type="match status" value="1"/>
</dbReference>
<organism evidence="6 7">
    <name type="scientific">Camelimonas abortus</name>
    <dbReference type="NCBI Taxonomy" id="1017184"/>
    <lineage>
        <taxon>Bacteria</taxon>
        <taxon>Pseudomonadati</taxon>
        <taxon>Pseudomonadota</taxon>
        <taxon>Alphaproteobacteria</taxon>
        <taxon>Hyphomicrobiales</taxon>
        <taxon>Chelatococcaceae</taxon>
        <taxon>Camelimonas</taxon>
    </lineage>
</organism>
<dbReference type="InterPro" id="IPR000914">
    <property type="entry name" value="SBP_5_dom"/>
</dbReference>